<proteinExistence type="predicted"/>
<dbReference type="InterPro" id="IPR042001">
    <property type="entry name" value="Sortase_F"/>
</dbReference>
<feature type="signal peptide" evidence="3">
    <location>
        <begin position="1"/>
        <end position="41"/>
    </location>
</feature>
<sequence length="207" mass="21346">MARIPHPARRTGPARALRAPLLALTLTTVAACSSGSPSAGAPEPPATSASTPSPTTAPATPGDPTRVVIPSLGVDSSLLRLGLNADQTVQVPPPDQGMTAGWYTNSAVPGRRGSSVVIGHNNTRYGKAVFHDLAKIKKGADIAVRGADGTTVHFTVTTTQTVSKKAFPTQQVYAPTPTPTLRLITCDGSIDPQGHPVDNLIVYATLT</sequence>
<dbReference type="RefSeq" id="WP_399655486.1">
    <property type="nucleotide sequence ID" value="NZ_JBITYG010000010.1"/>
</dbReference>
<keyword evidence="5" id="KW-1185">Reference proteome</keyword>
<keyword evidence="3" id="KW-0732">Signal</keyword>
<dbReference type="Pfam" id="PF04203">
    <property type="entry name" value="Sortase"/>
    <property type="match status" value="1"/>
</dbReference>
<evidence type="ECO:0000256" key="3">
    <source>
        <dbReference type="SAM" id="SignalP"/>
    </source>
</evidence>
<dbReference type="PROSITE" id="PS51257">
    <property type="entry name" value="PROKAR_LIPOPROTEIN"/>
    <property type="match status" value="1"/>
</dbReference>
<accession>A0ABW8CGE0</accession>
<evidence type="ECO:0000313" key="5">
    <source>
        <dbReference type="Proteomes" id="UP001614394"/>
    </source>
</evidence>
<dbReference type="NCBIfam" id="NF033748">
    <property type="entry name" value="class_F_sortase"/>
    <property type="match status" value="1"/>
</dbReference>
<gene>
    <name evidence="4" type="ORF">ACIGXA_30485</name>
</gene>
<dbReference type="InterPro" id="IPR005754">
    <property type="entry name" value="Sortase"/>
</dbReference>
<feature type="region of interest" description="Disordered" evidence="2">
    <location>
        <begin position="32"/>
        <end position="65"/>
    </location>
</feature>
<comment type="caution">
    <text evidence="4">The sequence shown here is derived from an EMBL/GenBank/DDBJ whole genome shotgun (WGS) entry which is preliminary data.</text>
</comment>
<feature type="chain" id="PRO_5046481266" evidence="3">
    <location>
        <begin position="42"/>
        <end position="207"/>
    </location>
</feature>
<evidence type="ECO:0000256" key="2">
    <source>
        <dbReference type="SAM" id="MobiDB-lite"/>
    </source>
</evidence>
<dbReference type="Proteomes" id="UP001614394">
    <property type="component" value="Unassembled WGS sequence"/>
</dbReference>
<protein>
    <submittedName>
        <fullName evidence="4">Class F sortase</fullName>
    </submittedName>
</protein>
<evidence type="ECO:0000256" key="1">
    <source>
        <dbReference type="ARBA" id="ARBA00022801"/>
    </source>
</evidence>
<name>A0ABW8CGE0_9ACTN</name>
<dbReference type="SUPFAM" id="SSF63817">
    <property type="entry name" value="Sortase"/>
    <property type="match status" value="1"/>
</dbReference>
<reference evidence="4 5" key="1">
    <citation type="submission" date="2024-10" db="EMBL/GenBank/DDBJ databases">
        <title>The Natural Products Discovery Center: Release of the First 8490 Sequenced Strains for Exploring Actinobacteria Biosynthetic Diversity.</title>
        <authorList>
            <person name="Kalkreuter E."/>
            <person name="Kautsar S.A."/>
            <person name="Yang D."/>
            <person name="Bader C.D."/>
            <person name="Teijaro C.N."/>
            <person name="Fluegel L."/>
            <person name="Davis C.M."/>
            <person name="Simpson J.R."/>
            <person name="Lauterbach L."/>
            <person name="Steele A.D."/>
            <person name="Gui C."/>
            <person name="Meng S."/>
            <person name="Li G."/>
            <person name="Viehrig K."/>
            <person name="Ye F."/>
            <person name="Su P."/>
            <person name="Kiefer A.F."/>
            <person name="Nichols A."/>
            <person name="Cepeda A.J."/>
            <person name="Yan W."/>
            <person name="Fan B."/>
            <person name="Jiang Y."/>
            <person name="Adhikari A."/>
            <person name="Zheng C.-J."/>
            <person name="Schuster L."/>
            <person name="Cowan T.M."/>
            <person name="Smanski M.J."/>
            <person name="Chevrette M.G."/>
            <person name="De Carvalho L.P.S."/>
            <person name="Shen B."/>
        </authorList>
    </citation>
    <scope>NUCLEOTIDE SEQUENCE [LARGE SCALE GENOMIC DNA]</scope>
    <source>
        <strain evidence="4 5">NPDC053399</strain>
    </source>
</reference>
<keyword evidence="1" id="KW-0378">Hydrolase</keyword>
<dbReference type="EMBL" id="JBITYG010000010">
    <property type="protein sequence ID" value="MFI9104852.1"/>
    <property type="molecule type" value="Genomic_DNA"/>
</dbReference>
<organism evidence="4 5">
    <name type="scientific">Streptomyces fildesensis</name>
    <dbReference type="NCBI Taxonomy" id="375757"/>
    <lineage>
        <taxon>Bacteria</taxon>
        <taxon>Bacillati</taxon>
        <taxon>Actinomycetota</taxon>
        <taxon>Actinomycetes</taxon>
        <taxon>Kitasatosporales</taxon>
        <taxon>Streptomycetaceae</taxon>
        <taxon>Streptomyces</taxon>
    </lineage>
</organism>
<evidence type="ECO:0000313" key="4">
    <source>
        <dbReference type="EMBL" id="MFI9104852.1"/>
    </source>
</evidence>
<dbReference type="InterPro" id="IPR023365">
    <property type="entry name" value="Sortase_dom-sf"/>
</dbReference>
<dbReference type="Gene3D" id="2.40.260.10">
    <property type="entry name" value="Sortase"/>
    <property type="match status" value="1"/>
</dbReference>
<dbReference type="CDD" id="cd05829">
    <property type="entry name" value="Sortase_F"/>
    <property type="match status" value="1"/>
</dbReference>